<dbReference type="SUPFAM" id="SSF50978">
    <property type="entry name" value="WD40 repeat-like"/>
    <property type="match status" value="1"/>
</dbReference>
<name>A0A6M5YZY4_9BACT</name>
<dbReference type="RefSeq" id="WP_171473664.1">
    <property type="nucleotide sequence ID" value="NZ_CP053452.2"/>
</dbReference>
<dbReference type="InterPro" id="IPR027417">
    <property type="entry name" value="P-loop_NTPase"/>
</dbReference>
<protein>
    <submittedName>
        <fullName evidence="1">Uncharacterized protein</fullName>
    </submittedName>
</protein>
<proteinExistence type="predicted"/>
<gene>
    <name evidence="1" type="ORF">FTUN_6092</name>
</gene>
<organism evidence="1 2">
    <name type="scientific">Frigoriglobus tundricola</name>
    <dbReference type="NCBI Taxonomy" id="2774151"/>
    <lineage>
        <taxon>Bacteria</taxon>
        <taxon>Pseudomonadati</taxon>
        <taxon>Planctomycetota</taxon>
        <taxon>Planctomycetia</taxon>
        <taxon>Gemmatales</taxon>
        <taxon>Gemmataceae</taxon>
        <taxon>Frigoriglobus</taxon>
    </lineage>
</organism>
<reference evidence="2" key="1">
    <citation type="submission" date="2020-05" db="EMBL/GenBank/DDBJ databases">
        <title>Frigoriglobus tundricola gen. nov., sp. nov., a psychrotolerant cellulolytic planctomycete of the family Gemmataceae with two divergent copies of 16S rRNA gene.</title>
        <authorList>
            <person name="Kulichevskaya I.S."/>
            <person name="Ivanova A.A."/>
            <person name="Naumoff D.G."/>
            <person name="Beletsky A.V."/>
            <person name="Rijpstra W.I.C."/>
            <person name="Sinninghe Damste J.S."/>
            <person name="Mardanov A.V."/>
            <person name="Ravin N.V."/>
            <person name="Dedysh S.N."/>
        </authorList>
    </citation>
    <scope>NUCLEOTIDE SEQUENCE [LARGE SCALE GENOMIC DNA]</scope>
    <source>
        <strain evidence="2">PL17</strain>
    </source>
</reference>
<dbReference type="Proteomes" id="UP000503447">
    <property type="component" value="Chromosome"/>
</dbReference>
<sequence length="1096" mass="119212">MSRKKSFVCYHTLPADALCLNRPETDLEAFFGRLHVPLGVEELLLGEGAPRACRRDSLTKLLRADDAPPGVLLLGPSGSGKTVAAVKAFRDLQQEADQCGANVLPVWLNAPDLLGVERSWGRFLNCVTAAVSCPAQSFRPTANCVEDWLEYCPHRLVFFADLTGLSETTDGISALAAARDKFQDWGSRDWGSRHTLVLVARDLVLVVRDRGDLSAVFPSYHLCRVCRPNDEERAKFGVLPEEWQEVAEFLDPDWHTPLVFSYLAELAREKGGVGRLTSVTDLYEKITRHQFEIETQIRPRPRAGGLYDQYDSLIPSLIGLMAVLALRLLRERLPNPARRDLLSPFLDTKGWAADLCTLGLNLPSELKSLLPLFPKKNGYQPVDGEYVRRLGLFAATDDHPNYKFVQDSLLDYFAGAVGLYTVFEASPDKGLCWAVTAVRTHPDLWGPALQYLAGRLHRGDFLDLLAGALFDRPPDLPPGGARTDEVSAQLARHVLRGRPWREKDLTRVWQPDENENLRAIQITFQRSSLLVKKWPEVIRSICREQVEPSPRLAEWLEKTTTGLARLERVRAGSPVDAARVLPALTAPLHTGRVVRVLASKGWVYALSAEGRLRAWSPEPGYSAEFPSADNPVAAFDTLPGGGVVVGCRDGAVWLWPPYPPWQPTRLYSHPSPVTAVETWADRKGTVLVGHQNGFVFRVSSIQSPPTKIALCGDHRVPVRRLTRLSDRFDQYAFATSDGTGVKVHDAARPAKDRERVAVHGMGVPLTALLAFPPGGVLIGWKNGRVTRSALDETPEEELSFPAGEQALGPVVGLAVSPKGAWASDLAGRVVPLTGVSTKDITQATATGRLAWRGEELLIGDQSGWLRIVTPEAAVTSSPDRADQAILAVAGRAGTEPGCVHLTSVGRDGRLRFDDVGRDGVTFGPRFHLCAPVAEVRHNPDGSISVRVAGTEPGNGDRYPNLADDNTPVTRGLWLTWAGGHLCGADYKLMPRAGGSQPHRIVARHVGDVCTTAGELSEDQPLATGGSDQVVAVWGHNVPDCNTTAEAAYFAPASVSAVAWAGAEYLCVGLATGESLVLRYTPPAQGASRGDAPPGRN</sequence>
<dbReference type="InterPro" id="IPR015943">
    <property type="entry name" value="WD40/YVTN_repeat-like_dom_sf"/>
</dbReference>
<keyword evidence="2" id="KW-1185">Reference proteome</keyword>
<dbReference type="AlphaFoldDB" id="A0A6M5YZY4"/>
<dbReference type="EMBL" id="CP053452">
    <property type="protein sequence ID" value="QJW98502.1"/>
    <property type="molecule type" value="Genomic_DNA"/>
</dbReference>
<evidence type="ECO:0000313" key="1">
    <source>
        <dbReference type="EMBL" id="QJW98502.1"/>
    </source>
</evidence>
<dbReference type="InterPro" id="IPR036322">
    <property type="entry name" value="WD40_repeat_dom_sf"/>
</dbReference>
<dbReference type="SUPFAM" id="SSF52540">
    <property type="entry name" value="P-loop containing nucleoside triphosphate hydrolases"/>
    <property type="match status" value="1"/>
</dbReference>
<dbReference type="Gene3D" id="3.40.50.300">
    <property type="entry name" value="P-loop containing nucleotide triphosphate hydrolases"/>
    <property type="match status" value="1"/>
</dbReference>
<dbReference type="Gene3D" id="2.130.10.10">
    <property type="entry name" value="YVTN repeat-like/Quinoprotein amine dehydrogenase"/>
    <property type="match status" value="1"/>
</dbReference>
<dbReference type="KEGG" id="ftj:FTUN_6092"/>
<accession>A0A6M5YZY4</accession>
<evidence type="ECO:0000313" key="2">
    <source>
        <dbReference type="Proteomes" id="UP000503447"/>
    </source>
</evidence>